<feature type="chain" id="PRO_5039167354" description="Lipoprotein" evidence="1">
    <location>
        <begin position="26"/>
        <end position="234"/>
    </location>
</feature>
<dbReference type="Proteomes" id="UP000267128">
    <property type="component" value="Unassembled WGS sequence"/>
</dbReference>
<organism evidence="2 3">
    <name type="scientific">Nocardioides marmoriginsengisoli</name>
    <dbReference type="NCBI Taxonomy" id="661483"/>
    <lineage>
        <taxon>Bacteria</taxon>
        <taxon>Bacillati</taxon>
        <taxon>Actinomycetota</taxon>
        <taxon>Actinomycetes</taxon>
        <taxon>Propionibacteriales</taxon>
        <taxon>Nocardioidaceae</taxon>
        <taxon>Nocardioides</taxon>
    </lineage>
</organism>
<gene>
    <name evidence="2" type="ORF">EFK50_03795</name>
</gene>
<keyword evidence="1" id="KW-0732">Signal</keyword>
<dbReference type="RefSeq" id="WP_123226207.1">
    <property type="nucleotide sequence ID" value="NZ_RJSE01000003.1"/>
</dbReference>
<dbReference type="EMBL" id="RJSE01000003">
    <property type="protein sequence ID" value="RNL65104.1"/>
    <property type="molecule type" value="Genomic_DNA"/>
</dbReference>
<dbReference type="AlphaFoldDB" id="A0A3N0CNP8"/>
<evidence type="ECO:0000313" key="3">
    <source>
        <dbReference type="Proteomes" id="UP000267128"/>
    </source>
</evidence>
<evidence type="ECO:0000313" key="2">
    <source>
        <dbReference type="EMBL" id="RNL65104.1"/>
    </source>
</evidence>
<accession>A0A3N0CNP8</accession>
<dbReference type="PROSITE" id="PS51257">
    <property type="entry name" value="PROKAR_LIPOPROTEIN"/>
    <property type="match status" value="1"/>
</dbReference>
<dbReference type="OrthoDB" id="3824550at2"/>
<name>A0A3N0CNP8_9ACTN</name>
<proteinExistence type="predicted"/>
<comment type="caution">
    <text evidence="2">The sequence shown here is derived from an EMBL/GenBank/DDBJ whole genome shotgun (WGS) entry which is preliminary data.</text>
</comment>
<evidence type="ECO:0000256" key="1">
    <source>
        <dbReference type="SAM" id="SignalP"/>
    </source>
</evidence>
<evidence type="ECO:0008006" key="4">
    <source>
        <dbReference type="Google" id="ProtNLM"/>
    </source>
</evidence>
<feature type="signal peptide" evidence="1">
    <location>
        <begin position="1"/>
        <end position="25"/>
    </location>
</feature>
<reference evidence="2 3" key="1">
    <citation type="submission" date="2018-11" db="EMBL/GenBank/DDBJ databases">
        <authorList>
            <person name="Li F."/>
        </authorList>
    </citation>
    <scope>NUCLEOTIDE SEQUENCE [LARGE SCALE GENOMIC DNA]</scope>
    <source>
        <strain evidence="2 3">Gsoil 097</strain>
    </source>
</reference>
<protein>
    <recommendedName>
        <fullName evidence="4">Lipoprotein</fullName>
    </recommendedName>
</protein>
<keyword evidence="3" id="KW-1185">Reference proteome</keyword>
<sequence length="234" mass="24852">MPRPPLVAASALALALTFGVGACSADEDPPQAKTSALEQCHDQWGEVAESVVGLDTDPNPSALASRWTSVVATVDYYRNTKTAKDCETQVESQVKAITLLRQFSEKLRPYDMAYQLDRVSASIDLYLHEPLPKPARNENGKLVKPPTKAVVTAAIGTLTAHATNANGELQPGWGQLASVELTDATAVKTALDDLDFLAQDSPSWRQCEAALQVLVAAVRAQEGSVGGSTPTPTP</sequence>